<proteinExistence type="predicted"/>
<dbReference type="EMBL" id="CAJVCH010571215">
    <property type="protein sequence ID" value="CAG7836942.1"/>
    <property type="molecule type" value="Genomic_DNA"/>
</dbReference>
<protein>
    <submittedName>
        <fullName evidence="2">Uncharacterized protein</fullName>
    </submittedName>
</protein>
<evidence type="ECO:0000313" key="3">
    <source>
        <dbReference type="Proteomes" id="UP000708208"/>
    </source>
</evidence>
<feature type="region of interest" description="Disordered" evidence="1">
    <location>
        <begin position="58"/>
        <end position="79"/>
    </location>
</feature>
<accession>A0A8J2LI82</accession>
<feature type="non-terminal residue" evidence="2">
    <location>
        <position position="1"/>
    </location>
</feature>
<reference evidence="2" key="1">
    <citation type="submission" date="2021-06" db="EMBL/GenBank/DDBJ databases">
        <authorList>
            <person name="Hodson N. C."/>
            <person name="Mongue J. A."/>
            <person name="Jaron S. K."/>
        </authorList>
    </citation>
    <scope>NUCLEOTIDE SEQUENCE</scope>
</reference>
<feature type="compositionally biased region" description="Basic and acidic residues" evidence="1">
    <location>
        <begin position="58"/>
        <end position="68"/>
    </location>
</feature>
<organism evidence="2 3">
    <name type="scientific">Allacma fusca</name>
    <dbReference type="NCBI Taxonomy" id="39272"/>
    <lineage>
        <taxon>Eukaryota</taxon>
        <taxon>Metazoa</taxon>
        <taxon>Ecdysozoa</taxon>
        <taxon>Arthropoda</taxon>
        <taxon>Hexapoda</taxon>
        <taxon>Collembola</taxon>
        <taxon>Symphypleona</taxon>
        <taxon>Sminthuridae</taxon>
        <taxon>Allacma</taxon>
    </lineage>
</organism>
<evidence type="ECO:0000256" key="1">
    <source>
        <dbReference type="SAM" id="MobiDB-lite"/>
    </source>
</evidence>
<keyword evidence="3" id="KW-1185">Reference proteome</keyword>
<gene>
    <name evidence="2" type="ORF">AFUS01_LOCUS46129</name>
</gene>
<dbReference type="AlphaFoldDB" id="A0A8J2LI82"/>
<comment type="caution">
    <text evidence="2">The sequence shown here is derived from an EMBL/GenBank/DDBJ whole genome shotgun (WGS) entry which is preliminary data.</text>
</comment>
<sequence>PLSLLTTKGSFEPHLSAVSRRHRGRNEQQSSQCYLVFVVTTSGNIGLGKFDFSRAEEIDGDRRRRDDKEDVSEVEVRRI</sequence>
<evidence type="ECO:0000313" key="2">
    <source>
        <dbReference type="EMBL" id="CAG7836942.1"/>
    </source>
</evidence>
<dbReference type="Proteomes" id="UP000708208">
    <property type="component" value="Unassembled WGS sequence"/>
</dbReference>
<name>A0A8J2LI82_9HEXA</name>